<evidence type="ECO:0000313" key="2">
    <source>
        <dbReference type="EMBL" id="MFC4061899.1"/>
    </source>
</evidence>
<reference evidence="3" key="1">
    <citation type="journal article" date="2019" name="Int. J. Syst. Evol. Microbiol.">
        <title>The Global Catalogue of Microorganisms (GCM) 10K type strain sequencing project: providing services to taxonomists for standard genome sequencing and annotation.</title>
        <authorList>
            <consortium name="The Broad Institute Genomics Platform"/>
            <consortium name="The Broad Institute Genome Sequencing Center for Infectious Disease"/>
            <person name="Wu L."/>
            <person name="Ma J."/>
        </authorList>
    </citation>
    <scope>NUCLEOTIDE SEQUENCE [LARGE SCALE GENOMIC DNA]</scope>
    <source>
        <strain evidence="3">TBRC 4489</strain>
    </source>
</reference>
<organism evidence="2 3">
    <name type="scientific">Planomonospora corallina</name>
    <dbReference type="NCBI Taxonomy" id="1806052"/>
    <lineage>
        <taxon>Bacteria</taxon>
        <taxon>Bacillati</taxon>
        <taxon>Actinomycetota</taxon>
        <taxon>Actinomycetes</taxon>
        <taxon>Streptosporangiales</taxon>
        <taxon>Streptosporangiaceae</taxon>
        <taxon>Planomonospora</taxon>
    </lineage>
</organism>
<gene>
    <name evidence="2" type="ORF">ACFOWE_26660</name>
</gene>
<sequence>MRAESTVRPPMGPEASGPAALDWIIVAVAASAAVTVSATVRSWGRRVPRWLPLAPALIGAATLAPYGAIGLVYAALGTFGAVTVPRGDFPTPGDALLVTWIGLGAFAVYGVALAVAAWSCLRRTRPVCAPLGAGVPA</sequence>
<keyword evidence="1" id="KW-0472">Membrane</keyword>
<dbReference type="RefSeq" id="WP_377292520.1">
    <property type="nucleotide sequence ID" value="NZ_JBHSBM010000039.1"/>
</dbReference>
<keyword evidence="3" id="KW-1185">Reference proteome</keyword>
<evidence type="ECO:0000256" key="1">
    <source>
        <dbReference type="SAM" id="Phobius"/>
    </source>
</evidence>
<feature type="transmembrane region" description="Helical" evidence="1">
    <location>
        <begin position="52"/>
        <end position="76"/>
    </location>
</feature>
<evidence type="ECO:0000313" key="3">
    <source>
        <dbReference type="Proteomes" id="UP001595850"/>
    </source>
</evidence>
<keyword evidence="1" id="KW-0812">Transmembrane</keyword>
<keyword evidence="1" id="KW-1133">Transmembrane helix</keyword>
<name>A0ABV8IG37_9ACTN</name>
<accession>A0ABV8IG37</accession>
<protein>
    <submittedName>
        <fullName evidence="2">Uncharacterized protein</fullName>
    </submittedName>
</protein>
<comment type="caution">
    <text evidence="2">The sequence shown here is derived from an EMBL/GenBank/DDBJ whole genome shotgun (WGS) entry which is preliminary data.</text>
</comment>
<proteinExistence type="predicted"/>
<dbReference type="EMBL" id="JBHSBM010000039">
    <property type="protein sequence ID" value="MFC4061899.1"/>
    <property type="molecule type" value="Genomic_DNA"/>
</dbReference>
<dbReference type="Proteomes" id="UP001595850">
    <property type="component" value="Unassembled WGS sequence"/>
</dbReference>
<feature type="transmembrane region" description="Helical" evidence="1">
    <location>
        <begin position="96"/>
        <end position="121"/>
    </location>
</feature>
<feature type="transmembrane region" description="Helical" evidence="1">
    <location>
        <begin position="20"/>
        <end position="40"/>
    </location>
</feature>